<dbReference type="GO" id="GO:0005524">
    <property type="term" value="F:ATP binding"/>
    <property type="evidence" value="ECO:0007669"/>
    <property type="project" value="UniProtKB-KW"/>
</dbReference>
<dbReference type="InterPro" id="IPR003593">
    <property type="entry name" value="AAA+_ATPase"/>
</dbReference>
<keyword evidence="4 6" id="KW-0067">ATP-binding</keyword>
<dbReference type="InterPro" id="IPR027417">
    <property type="entry name" value="P-loop_NTPase"/>
</dbReference>
<reference evidence="7" key="1">
    <citation type="submission" date="2021-01" db="EMBL/GenBank/DDBJ databases">
        <title>Genome public.</title>
        <authorList>
            <person name="Liu C."/>
            <person name="Sun Q."/>
        </authorList>
    </citation>
    <scope>NUCLEOTIDE SEQUENCE [LARGE SCALE GENOMIC DNA]</scope>
    <source>
        <strain evidence="7">YIM B02556</strain>
    </source>
</reference>
<dbReference type="InterPro" id="IPR050166">
    <property type="entry name" value="ABC_transporter_ATP-bind"/>
</dbReference>
<keyword evidence="3" id="KW-0547">Nucleotide-binding</keyword>
<evidence type="ECO:0000259" key="5">
    <source>
        <dbReference type="PROSITE" id="PS50893"/>
    </source>
</evidence>
<dbReference type="SMART" id="SM00382">
    <property type="entry name" value="AAA"/>
    <property type="match status" value="1"/>
</dbReference>
<evidence type="ECO:0000256" key="4">
    <source>
        <dbReference type="ARBA" id="ARBA00022840"/>
    </source>
</evidence>
<keyword evidence="2" id="KW-0813">Transport</keyword>
<comment type="similarity">
    <text evidence="1">Belongs to the ABC transporter superfamily.</text>
</comment>
<dbReference type="SUPFAM" id="SSF52540">
    <property type="entry name" value="P-loop containing nucleoside triphosphate hydrolases"/>
    <property type="match status" value="1"/>
</dbReference>
<feature type="domain" description="ABC transporter" evidence="5">
    <location>
        <begin position="28"/>
        <end position="250"/>
    </location>
</feature>
<name>A0ABS1F0W0_9PROT</name>
<accession>A0ABS1F0W0</accession>
<evidence type="ECO:0000313" key="7">
    <source>
        <dbReference type="Proteomes" id="UP000652760"/>
    </source>
</evidence>
<dbReference type="PANTHER" id="PTHR42788">
    <property type="entry name" value="TAURINE IMPORT ATP-BINDING PROTEIN-RELATED"/>
    <property type="match status" value="1"/>
</dbReference>
<dbReference type="Gene3D" id="3.40.50.300">
    <property type="entry name" value="P-loop containing nucleotide triphosphate hydrolases"/>
    <property type="match status" value="1"/>
</dbReference>
<evidence type="ECO:0000256" key="2">
    <source>
        <dbReference type="ARBA" id="ARBA00022448"/>
    </source>
</evidence>
<dbReference type="PANTHER" id="PTHR42788:SF19">
    <property type="entry name" value="ALIPHATIC SULFONATES IMPORT ATP-BINDING PROTEIN SSUB 2"/>
    <property type="match status" value="1"/>
</dbReference>
<dbReference type="Proteomes" id="UP000652760">
    <property type="component" value="Unassembled WGS sequence"/>
</dbReference>
<dbReference type="PROSITE" id="PS00211">
    <property type="entry name" value="ABC_TRANSPORTER_1"/>
    <property type="match status" value="1"/>
</dbReference>
<sequence length="267" mass="28507">MWPWSSFWNTASSSLSSGIASGGGGCPLRLEIRSKRFGAVEAVRGLALSAAAGEVVALVGPSGCGKTTALGIVAGLDRAFDGMVEIGPRPDGGAAKLGYVFQEPRLLPWRSVRQNLALALPRPLRRGPAVGAMLDALELTAFADRFPTQLSLGMARRVALARAFVVEPDLLLMDEPFVSLDEPTALRLRTLLTQLLDRRPATVLLVTHNLREALALADRLLLLAPSPGRVVAEVPVTVPRAARDDGTVEALRRDLLSRPEPAFRLLA</sequence>
<comment type="caution">
    <text evidence="6">The sequence shown here is derived from an EMBL/GenBank/DDBJ whole genome shotgun (WGS) entry which is preliminary data.</text>
</comment>
<dbReference type="InterPro" id="IPR017871">
    <property type="entry name" value="ABC_transporter-like_CS"/>
</dbReference>
<dbReference type="InterPro" id="IPR003439">
    <property type="entry name" value="ABC_transporter-like_ATP-bd"/>
</dbReference>
<protein>
    <submittedName>
        <fullName evidence="6">ABC transporter ATP-binding protein</fullName>
    </submittedName>
</protein>
<keyword evidence="7" id="KW-1185">Reference proteome</keyword>
<organism evidence="6 7">
    <name type="scientific">Azospirillum endophyticum</name>
    <dbReference type="NCBI Taxonomy" id="2800326"/>
    <lineage>
        <taxon>Bacteria</taxon>
        <taxon>Pseudomonadati</taxon>
        <taxon>Pseudomonadota</taxon>
        <taxon>Alphaproteobacteria</taxon>
        <taxon>Rhodospirillales</taxon>
        <taxon>Azospirillaceae</taxon>
        <taxon>Azospirillum</taxon>
    </lineage>
</organism>
<dbReference type="PROSITE" id="PS50893">
    <property type="entry name" value="ABC_TRANSPORTER_2"/>
    <property type="match status" value="1"/>
</dbReference>
<dbReference type="EMBL" id="JAENHM010000023">
    <property type="protein sequence ID" value="MBK1837059.1"/>
    <property type="molecule type" value="Genomic_DNA"/>
</dbReference>
<gene>
    <name evidence="6" type="ORF">JHL17_06515</name>
</gene>
<dbReference type="Pfam" id="PF00005">
    <property type="entry name" value="ABC_tran"/>
    <property type="match status" value="1"/>
</dbReference>
<evidence type="ECO:0000313" key="6">
    <source>
        <dbReference type="EMBL" id="MBK1837059.1"/>
    </source>
</evidence>
<evidence type="ECO:0000256" key="3">
    <source>
        <dbReference type="ARBA" id="ARBA00022741"/>
    </source>
</evidence>
<proteinExistence type="inferred from homology"/>
<evidence type="ECO:0000256" key="1">
    <source>
        <dbReference type="ARBA" id="ARBA00005417"/>
    </source>
</evidence>